<gene>
    <name evidence="1" type="ORF">CLV79_10923</name>
    <name evidence="2" type="ORF">LOS8367_02875</name>
</gene>
<name>A0A1X6ZU96_9RHOB</name>
<reference evidence="1 4" key="2">
    <citation type="submission" date="2018-03" db="EMBL/GenBank/DDBJ databases">
        <title>Genomic Encyclopedia of Archaeal and Bacterial Type Strains, Phase II (KMG-II): from individual species to whole genera.</title>
        <authorList>
            <person name="Goeker M."/>
        </authorList>
    </citation>
    <scope>NUCLEOTIDE SEQUENCE [LARGE SCALE GENOMIC DNA]</scope>
    <source>
        <strain evidence="1 4">DSM 29956</strain>
    </source>
</reference>
<dbReference type="AlphaFoldDB" id="A0A1X6ZU96"/>
<evidence type="ECO:0000313" key="4">
    <source>
        <dbReference type="Proteomes" id="UP000240624"/>
    </source>
</evidence>
<evidence type="ECO:0000313" key="1">
    <source>
        <dbReference type="EMBL" id="PSK84051.1"/>
    </source>
</evidence>
<dbReference type="EMBL" id="FWFY01000009">
    <property type="protein sequence ID" value="SLN59798.1"/>
    <property type="molecule type" value="Genomic_DNA"/>
</dbReference>
<dbReference type="EMBL" id="PYGB01000009">
    <property type="protein sequence ID" value="PSK84051.1"/>
    <property type="molecule type" value="Genomic_DNA"/>
</dbReference>
<dbReference type="Proteomes" id="UP000193495">
    <property type="component" value="Unassembled WGS sequence"/>
</dbReference>
<reference evidence="2 3" key="1">
    <citation type="submission" date="2017-03" db="EMBL/GenBank/DDBJ databases">
        <authorList>
            <person name="Afonso C.L."/>
            <person name="Miller P.J."/>
            <person name="Scott M.A."/>
            <person name="Spackman E."/>
            <person name="Goraichik I."/>
            <person name="Dimitrov K.M."/>
            <person name="Suarez D.L."/>
            <person name="Swayne D.E."/>
        </authorList>
    </citation>
    <scope>NUCLEOTIDE SEQUENCE [LARGE SCALE GENOMIC DNA]</scope>
    <source>
        <strain evidence="2 3">CECT 8367</strain>
    </source>
</reference>
<dbReference type="RefSeq" id="WP_085897184.1">
    <property type="nucleotide sequence ID" value="NZ_FWFY01000009.1"/>
</dbReference>
<evidence type="ECO:0000313" key="2">
    <source>
        <dbReference type="EMBL" id="SLN59798.1"/>
    </source>
</evidence>
<organism evidence="2 3">
    <name type="scientific">Limimaricola soesokkakensis</name>
    <dbReference type="NCBI Taxonomy" id="1343159"/>
    <lineage>
        <taxon>Bacteria</taxon>
        <taxon>Pseudomonadati</taxon>
        <taxon>Pseudomonadota</taxon>
        <taxon>Alphaproteobacteria</taxon>
        <taxon>Rhodobacterales</taxon>
        <taxon>Paracoccaceae</taxon>
        <taxon>Limimaricola</taxon>
    </lineage>
</organism>
<dbReference type="Proteomes" id="UP000240624">
    <property type="component" value="Unassembled WGS sequence"/>
</dbReference>
<proteinExistence type="predicted"/>
<accession>A0A1X6ZU96</accession>
<evidence type="ECO:0000313" key="3">
    <source>
        <dbReference type="Proteomes" id="UP000193495"/>
    </source>
</evidence>
<protein>
    <submittedName>
        <fullName evidence="2">Uncharacterized protein</fullName>
    </submittedName>
</protein>
<keyword evidence="4" id="KW-1185">Reference proteome</keyword>
<sequence length="181" mass="20304">MASFLEVAKRHASYDFDPGAIDIRLHAVWGMSIPGTGASVHVEWGADQPRDAEREAALEALFVEPWRARYSSFAPVKRLPWGTPNSLLRAGILEEFERGLTGIGVNGAAEFRAFPTGWMLIAHVLFHYLRAWAEEGEEIEILEIRERVGVLECKVAGSERVDRLAIWAKHQSYDRCQVTGD</sequence>